<proteinExistence type="inferred from homology"/>
<dbReference type="InterPro" id="IPR006595">
    <property type="entry name" value="CTLH_C"/>
</dbReference>
<dbReference type="InterPro" id="IPR015943">
    <property type="entry name" value="WD40/YVTN_repeat-like_dom_sf"/>
</dbReference>
<dbReference type="InterPro" id="IPR045184">
    <property type="entry name" value="SMU1"/>
</dbReference>
<keyword evidence="11" id="KW-1185">Reference proteome</keyword>
<dbReference type="PROSITE" id="PS50294">
    <property type="entry name" value="WD_REPEATS_REGION"/>
    <property type="match status" value="1"/>
</dbReference>
<dbReference type="SMART" id="SM00320">
    <property type="entry name" value="WD40"/>
    <property type="match status" value="5"/>
</dbReference>
<dbReference type="RefSeq" id="XP_009496698.1">
    <property type="nucleotide sequence ID" value="XM_009498423.1"/>
</dbReference>
<dbReference type="PROSITE" id="PS50896">
    <property type="entry name" value="LISH"/>
    <property type="match status" value="1"/>
</dbReference>
<dbReference type="GO" id="GO:0005634">
    <property type="term" value="C:nucleus"/>
    <property type="evidence" value="ECO:0007669"/>
    <property type="project" value="UniProtKB-SubCell"/>
</dbReference>
<protein>
    <recommendedName>
        <fullName evidence="9">CTLH domain-containing protein</fullName>
    </recommendedName>
</protein>
<dbReference type="GO" id="GO:0000398">
    <property type="term" value="P:mRNA splicing, via spliceosome"/>
    <property type="evidence" value="ECO:0007669"/>
    <property type="project" value="InterPro"/>
</dbReference>
<dbReference type="STRING" id="691883.A0A058Z6H1"/>
<feature type="repeat" description="WD" evidence="8">
    <location>
        <begin position="243"/>
        <end position="272"/>
    </location>
</feature>
<dbReference type="InterPro" id="IPR006594">
    <property type="entry name" value="LisH"/>
</dbReference>
<dbReference type="eggNOG" id="KOG0275">
    <property type="taxonomic scope" value="Eukaryota"/>
</dbReference>
<dbReference type="InterPro" id="IPR054532">
    <property type="entry name" value="TPL_SMU1_LisH-like"/>
</dbReference>
<evidence type="ECO:0000256" key="1">
    <source>
        <dbReference type="ARBA" id="ARBA00004123"/>
    </source>
</evidence>
<sequence length="570" mass="60891">MSAEIETTDIVRLIIQFLKENNLGESARSLEEEADVHLNTVASTDEFVSDVLEGRWDEVLAAVAPLRLPPAKLIDLYEQIVIELIELRELQAARALLSDSIPLASLRTSDPGRHNRLETLTHRSDFSTEEAYGLASGLGVSARKARHDRRAAIAQALAAEVVVVAPSRLVTLLGQALKWQKSQGILDGGVMSSPLAAGVPVRHNIFQGTTTQESGTPLDDAPPKHHLRSIRFPSSSRCTIARFAPNGRHLLTGASDGLIEAWDYVTGRRATDVAFQSEDNMLFMKGGAVYALSFNQDGSLLAAGDESGAVQVWHFATGKTARRFPKAHTQAVSALAMSRCGRFVLTGSHDHSVRLFGMDSGHQLREMRGHTAPVTDVAHVSDRARIISSSSDGTVRVWSVTTGESIASFRPRAPSPADSAPGASMLRTEIVAGGAPIFAALLSARDREQVIVCARSPVLSIMTLKGQPVAQIAAPTGDDDGDTPAGGAVVDENKVFLAAALSYKSTVAFAATTEGRLYTLRLDQGTCAASMEVIDPKQVGTDEVLGVAAHPHSNIIATWSLSGGLRVWRP</sequence>
<dbReference type="OrthoDB" id="538223at2759"/>
<comment type="subcellular location">
    <subcellularLocation>
        <location evidence="1">Nucleus</location>
    </subcellularLocation>
</comment>
<accession>A0A058Z6H1</accession>
<dbReference type="AlphaFoldDB" id="A0A058Z6H1"/>
<dbReference type="InterPro" id="IPR036322">
    <property type="entry name" value="WD40_repeat_dom_sf"/>
</dbReference>
<dbReference type="PANTHER" id="PTHR22848">
    <property type="entry name" value="WD40 REPEAT PROTEIN"/>
    <property type="match status" value="1"/>
</dbReference>
<reference evidence="10" key="1">
    <citation type="submission" date="2013-04" db="EMBL/GenBank/DDBJ databases">
        <title>The Genome Sequence of Fonticula alba ATCC 38817.</title>
        <authorList>
            <consortium name="The Broad Institute Genomics Platform"/>
            <person name="Russ C."/>
            <person name="Cuomo C."/>
            <person name="Burger G."/>
            <person name="Gray M.W."/>
            <person name="Holland P.W.H."/>
            <person name="King N."/>
            <person name="Lang F.B.F."/>
            <person name="Roger A.J."/>
            <person name="Ruiz-Trillo I."/>
            <person name="Brown M."/>
            <person name="Walker B."/>
            <person name="Young S."/>
            <person name="Zeng Q."/>
            <person name="Gargeya S."/>
            <person name="Fitzgerald M."/>
            <person name="Haas B."/>
            <person name="Abouelleil A."/>
            <person name="Allen A.W."/>
            <person name="Alvarado L."/>
            <person name="Arachchi H.M."/>
            <person name="Berlin A.M."/>
            <person name="Chapman S.B."/>
            <person name="Gainer-Dewar J."/>
            <person name="Goldberg J."/>
            <person name="Griggs A."/>
            <person name="Gujja S."/>
            <person name="Hansen M."/>
            <person name="Howarth C."/>
            <person name="Imamovic A."/>
            <person name="Ireland A."/>
            <person name="Larimer J."/>
            <person name="McCowan C."/>
            <person name="Murphy C."/>
            <person name="Pearson M."/>
            <person name="Poon T.W."/>
            <person name="Priest M."/>
            <person name="Roberts A."/>
            <person name="Saif S."/>
            <person name="Shea T."/>
            <person name="Sisk P."/>
            <person name="Sykes S."/>
            <person name="Wortman J."/>
            <person name="Nusbaum C."/>
            <person name="Birren B."/>
        </authorList>
    </citation>
    <scope>NUCLEOTIDE SEQUENCE [LARGE SCALE GENOMIC DNA]</scope>
    <source>
        <strain evidence="10">ATCC 38817</strain>
    </source>
</reference>
<dbReference type="EMBL" id="KB932207">
    <property type="protein sequence ID" value="KCV69127.1"/>
    <property type="molecule type" value="Genomic_DNA"/>
</dbReference>
<dbReference type="SUPFAM" id="SSF50978">
    <property type="entry name" value="WD40 repeat-like"/>
    <property type="match status" value="1"/>
</dbReference>
<feature type="repeat" description="WD" evidence="8">
    <location>
        <begin position="282"/>
        <end position="323"/>
    </location>
</feature>
<dbReference type="Pfam" id="PF17814">
    <property type="entry name" value="LisH_TPL"/>
    <property type="match status" value="1"/>
</dbReference>
<dbReference type="Gene3D" id="2.130.10.10">
    <property type="entry name" value="YVTN repeat-like/Quinoprotein amine dehydrogenase"/>
    <property type="match status" value="2"/>
</dbReference>
<organism evidence="10">
    <name type="scientific">Fonticula alba</name>
    <name type="common">Slime mold</name>
    <dbReference type="NCBI Taxonomy" id="691883"/>
    <lineage>
        <taxon>Eukaryota</taxon>
        <taxon>Rotosphaerida</taxon>
        <taxon>Fonticulaceae</taxon>
        <taxon>Fonticula</taxon>
    </lineage>
</organism>
<evidence type="ECO:0000313" key="11">
    <source>
        <dbReference type="Proteomes" id="UP000030693"/>
    </source>
</evidence>
<keyword evidence="5" id="KW-0508">mRNA splicing</keyword>
<evidence type="ECO:0000256" key="7">
    <source>
        <dbReference type="ARBA" id="ARBA00025801"/>
    </source>
</evidence>
<dbReference type="PROSITE" id="PS50082">
    <property type="entry name" value="WD_REPEATS_2"/>
    <property type="match status" value="4"/>
</dbReference>
<dbReference type="PROSITE" id="PS50897">
    <property type="entry name" value="CTLH"/>
    <property type="match status" value="1"/>
</dbReference>
<evidence type="ECO:0000259" key="9">
    <source>
        <dbReference type="PROSITE" id="PS50897"/>
    </source>
</evidence>
<evidence type="ECO:0000256" key="8">
    <source>
        <dbReference type="PROSITE-ProRule" id="PRU00221"/>
    </source>
</evidence>
<feature type="domain" description="CTLH" evidence="9">
    <location>
        <begin position="40"/>
        <end position="92"/>
    </location>
</feature>
<evidence type="ECO:0000256" key="3">
    <source>
        <dbReference type="ARBA" id="ARBA00022664"/>
    </source>
</evidence>
<keyword evidence="4" id="KW-0677">Repeat</keyword>
<dbReference type="GeneID" id="20529267"/>
<comment type="similarity">
    <text evidence="7">Belongs to the WD repeat SMU1 family.</text>
</comment>
<keyword evidence="6" id="KW-0539">Nucleus</keyword>
<dbReference type="OMA" id="MMKQQEP"/>
<evidence type="ECO:0000256" key="2">
    <source>
        <dbReference type="ARBA" id="ARBA00022574"/>
    </source>
</evidence>
<keyword evidence="2 8" id="KW-0853">WD repeat</keyword>
<name>A0A058Z6H1_FONAL</name>
<keyword evidence="3" id="KW-0507">mRNA processing</keyword>
<evidence type="ECO:0000313" key="10">
    <source>
        <dbReference type="EMBL" id="KCV69127.1"/>
    </source>
</evidence>
<dbReference type="InterPro" id="IPR001680">
    <property type="entry name" value="WD40_rpt"/>
</dbReference>
<evidence type="ECO:0000256" key="4">
    <source>
        <dbReference type="ARBA" id="ARBA00022737"/>
    </source>
</evidence>
<dbReference type="Proteomes" id="UP000030693">
    <property type="component" value="Unassembled WGS sequence"/>
</dbReference>
<feature type="repeat" description="WD" evidence="8">
    <location>
        <begin position="325"/>
        <end position="366"/>
    </location>
</feature>
<dbReference type="SMART" id="SM00668">
    <property type="entry name" value="CTLH"/>
    <property type="match status" value="1"/>
</dbReference>
<dbReference type="SMART" id="SM00667">
    <property type="entry name" value="LisH"/>
    <property type="match status" value="1"/>
</dbReference>
<feature type="repeat" description="WD" evidence="8">
    <location>
        <begin position="367"/>
        <end position="408"/>
    </location>
</feature>
<gene>
    <name evidence="10" type="ORF">H696_04542</name>
</gene>
<dbReference type="Pfam" id="PF00400">
    <property type="entry name" value="WD40"/>
    <property type="match status" value="4"/>
</dbReference>
<evidence type="ECO:0000256" key="6">
    <source>
        <dbReference type="ARBA" id="ARBA00023242"/>
    </source>
</evidence>
<evidence type="ECO:0000256" key="5">
    <source>
        <dbReference type="ARBA" id="ARBA00023187"/>
    </source>
</evidence>